<keyword evidence="5 10" id="KW-0540">Nuclease</keyword>
<dbReference type="GO" id="GO:0004523">
    <property type="term" value="F:RNA-DNA hybrid ribonuclease activity"/>
    <property type="evidence" value="ECO:0007669"/>
    <property type="project" value="UniProtKB-UniRule"/>
</dbReference>
<feature type="region of interest" description="Disordered" evidence="11">
    <location>
        <begin position="151"/>
        <end position="222"/>
    </location>
</feature>
<dbReference type="Pfam" id="PF00075">
    <property type="entry name" value="RNase_H"/>
    <property type="match status" value="1"/>
</dbReference>
<dbReference type="PANTHER" id="PTHR10642">
    <property type="entry name" value="RIBONUCLEASE H1"/>
    <property type="match status" value="1"/>
</dbReference>
<dbReference type="Gene3D" id="3.40.970.10">
    <property type="entry name" value="Ribonuclease H1, N-terminal domain"/>
    <property type="match status" value="2"/>
</dbReference>
<reference evidence="14" key="1">
    <citation type="journal article" date="2019" name="Mol. Biol. Evol.">
        <title>Blast fungal genomes show frequent chromosomal changes, gene gains and losses, and effector gene turnover.</title>
        <authorList>
            <person name="Gomez Luciano L.B."/>
            <person name="Jason Tsai I."/>
            <person name="Chuma I."/>
            <person name="Tosa Y."/>
            <person name="Chen Y.H."/>
            <person name="Li J.Y."/>
            <person name="Li M.Y."/>
            <person name="Jade Lu M.Y."/>
            <person name="Nakayashiki H."/>
            <person name="Li W.H."/>
        </authorList>
    </citation>
    <scope>NUCLEOTIDE SEQUENCE</scope>
    <source>
        <strain evidence="14">NI907</strain>
    </source>
</reference>
<keyword evidence="8 10" id="KW-0378">Hydrolase</keyword>
<dbReference type="Pfam" id="PF01693">
    <property type="entry name" value="Cauli_VI"/>
    <property type="match status" value="2"/>
</dbReference>
<dbReference type="InterPro" id="IPR011320">
    <property type="entry name" value="RNase_H1_N"/>
</dbReference>
<dbReference type="FunFam" id="3.30.420.10:FF:000090">
    <property type="entry name" value="Ribonuclease H"/>
    <property type="match status" value="1"/>
</dbReference>
<dbReference type="SUPFAM" id="SSF53098">
    <property type="entry name" value="Ribonuclease H-like"/>
    <property type="match status" value="1"/>
</dbReference>
<name>A0A6P8BH24_PYRGI</name>
<sequence>MPPKMDQNKKRKLDKKAPKYYAVRVGYSPGVYLHWPDCQRMISGYPGASCRCSKAGVPAGPSSSVFQFSDLDITPLLIDKSFLTLAEAEAFVAGQNPGGNSDKSEKYYAVAIGNRPGVYTDWNEAQRAYTGVKGPKYKKFSTRAEAEEFMRVFGPRTQKSTAPVSEAEEDEEDEEDEDGDEGAEEDSSEVDLDDFDEPPAKKAKTAPDGMTEVYTDGSSMGNGKKNSAAGIGVFFGVGDPRNLSEQLHNGPQTNQRAELTAILRALQSLGANEGVRIFSDSKYSISCVCDWYKKWQTSNWTTSAGKEVMNKDLIQPIRRLIEQREKRGVKTEFVWVKGHAATEGNVQADLLAVEGAKMARLAQSS</sequence>
<comment type="catalytic activity">
    <reaction evidence="1 10">
        <text>Endonucleolytic cleavage to 5'-phosphomonoester.</text>
        <dbReference type="EC" id="3.1.26.4"/>
    </reaction>
</comment>
<evidence type="ECO:0000313" key="13">
    <source>
        <dbReference type="Proteomes" id="UP000515153"/>
    </source>
</evidence>
<keyword evidence="13" id="KW-1185">Reference proteome</keyword>
<dbReference type="PIRSF" id="PIRSF036852">
    <property type="entry name" value="Ribonuclease_H1_euk"/>
    <property type="match status" value="1"/>
</dbReference>
<dbReference type="FunFam" id="3.40.970.10:FF:000001">
    <property type="entry name" value="Ribonuclease H1"/>
    <property type="match status" value="1"/>
</dbReference>
<dbReference type="AlphaFoldDB" id="A0A6P8BH24"/>
<evidence type="ECO:0000256" key="11">
    <source>
        <dbReference type="SAM" id="MobiDB-lite"/>
    </source>
</evidence>
<comment type="similarity">
    <text evidence="3 10">Belongs to the RNase H family.</text>
</comment>
<accession>A0A6P8BH24</accession>
<dbReference type="InterPro" id="IPR009027">
    <property type="entry name" value="Ribosomal_bL9/RNase_H1_N"/>
</dbReference>
<dbReference type="InterPro" id="IPR050092">
    <property type="entry name" value="RNase_H"/>
</dbReference>
<dbReference type="InterPro" id="IPR037056">
    <property type="entry name" value="RNase_H1_N_sf"/>
</dbReference>
<comment type="function">
    <text evidence="10">Endonuclease that specifically degrades the RNA of RNA-DNA hybrids.</text>
</comment>
<evidence type="ECO:0000256" key="6">
    <source>
        <dbReference type="ARBA" id="ARBA00022723"/>
    </source>
</evidence>
<dbReference type="InterPro" id="IPR017067">
    <property type="entry name" value="RNase_H1_euk"/>
</dbReference>
<dbReference type="InterPro" id="IPR036397">
    <property type="entry name" value="RNaseH_sf"/>
</dbReference>
<evidence type="ECO:0000256" key="4">
    <source>
        <dbReference type="ARBA" id="ARBA00012180"/>
    </source>
</evidence>
<evidence type="ECO:0000256" key="3">
    <source>
        <dbReference type="ARBA" id="ARBA00005300"/>
    </source>
</evidence>
<evidence type="ECO:0000259" key="12">
    <source>
        <dbReference type="PROSITE" id="PS50879"/>
    </source>
</evidence>
<dbReference type="InterPro" id="IPR012337">
    <property type="entry name" value="RNaseH-like_sf"/>
</dbReference>
<dbReference type="GeneID" id="41955218"/>
<evidence type="ECO:0000256" key="10">
    <source>
        <dbReference type="PIRNR" id="PIRNR036852"/>
    </source>
</evidence>
<evidence type="ECO:0000256" key="9">
    <source>
        <dbReference type="ARBA" id="ARBA00022842"/>
    </source>
</evidence>
<gene>
    <name evidence="14" type="ORF">PgNI_00222</name>
</gene>
<dbReference type="OrthoDB" id="407198at2759"/>
<keyword evidence="9 10" id="KW-0460">Magnesium</keyword>
<dbReference type="EC" id="3.1.26.4" evidence="4 10"/>
<evidence type="ECO:0000256" key="8">
    <source>
        <dbReference type="ARBA" id="ARBA00022801"/>
    </source>
</evidence>
<evidence type="ECO:0000313" key="14">
    <source>
        <dbReference type="RefSeq" id="XP_030986593.1"/>
    </source>
</evidence>
<keyword evidence="7 10" id="KW-0255">Endonuclease</keyword>
<dbReference type="KEGG" id="pgri:PgNI_00222"/>
<dbReference type="RefSeq" id="XP_030986593.1">
    <property type="nucleotide sequence ID" value="XM_031120304.1"/>
</dbReference>
<dbReference type="GO" id="GO:0000287">
    <property type="term" value="F:magnesium ion binding"/>
    <property type="evidence" value="ECO:0007669"/>
    <property type="project" value="UniProtKB-UniRule"/>
</dbReference>
<proteinExistence type="inferred from homology"/>
<feature type="domain" description="RNase H type-1" evidence="12">
    <location>
        <begin position="207"/>
        <end position="357"/>
    </location>
</feature>
<reference evidence="14" key="3">
    <citation type="submission" date="2025-08" db="UniProtKB">
        <authorList>
            <consortium name="RefSeq"/>
        </authorList>
    </citation>
    <scope>IDENTIFICATION</scope>
    <source>
        <strain evidence="14">NI907</strain>
    </source>
</reference>
<feature type="compositionally biased region" description="Acidic residues" evidence="11">
    <location>
        <begin position="166"/>
        <end position="197"/>
    </location>
</feature>
<reference evidence="14" key="2">
    <citation type="submission" date="2019-10" db="EMBL/GenBank/DDBJ databases">
        <authorList>
            <consortium name="NCBI Genome Project"/>
        </authorList>
    </citation>
    <scope>NUCLEOTIDE SEQUENCE</scope>
    <source>
        <strain evidence="14">NI907</strain>
    </source>
</reference>
<dbReference type="Proteomes" id="UP000515153">
    <property type="component" value="Unplaced"/>
</dbReference>
<evidence type="ECO:0000256" key="2">
    <source>
        <dbReference type="ARBA" id="ARBA00001946"/>
    </source>
</evidence>
<dbReference type="SUPFAM" id="SSF55658">
    <property type="entry name" value="L9 N-domain-like"/>
    <property type="match status" value="2"/>
</dbReference>
<evidence type="ECO:0000256" key="5">
    <source>
        <dbReference type="ARBA" id="ARBA00022722"/>
    </source>
</evidence>
<keyword evidence="6 10" id="KW-0479">Metal-binding</keyword>
<dbReference type="InterPro" id="IPR002156">
    <property type="entry name" value="RNaseH_domain"/>
</dbReference>
<dbReference type="CDD" id="cd09280">
    <property type="entry name" value="RNase_HI_eukaryote_like"/>
    <property type="match status" value="1"/>
</dbReference>
<evidence type="ECO:0000256" key="7">
    <source>
        <dbReference type="ARBA" id="ARBA00022759"/>
    </source>
</evidence>
<dbReference type="PANTHER" id="PTHR10642:SF26">
    <property type="entry name" value="RIBONUCLEASE H1"/>
    <property type="match status" value="1"/>
</dbReference>
<evidence type="ECO:0000256" key="1">
    <source>
        <dbReference type="ARBA" id="ARBA00000077"/>
    </source>
</evidence>
<dbReference type="Gene3D" id="3.30.420.10">
    <property type="entry name" value="Ribonuclease H-like superfamily/Ribonuclease H"/>
    <property type="match status" value="1"/>
</dbReference>
<organism evidence="13 14">
    <name type="scientific">Pyricularia grisea</name>
    <name type="common">Crabgrass-specific blast fungus</name>
    <name type="synonym">Magnaporthe grisea</name>
    <dbReference type="NCBI Taxonomy" id="148305"/>
    <lineage>
        <taxon>Eukaryota</taxon>
        <taxon>Fungi</taxon>
        <taxon>Dikarya</taxon>
        <taxon>Ascomycota</taxon>
        <taxon>Pezizomycotina</taxon>
        <taxon>Sordariomycetes</taxon>
        <taxon>Sordariomycetidae</taxon>
        <taxon>Magnaporthales</taxon>
        <taxon>Pyriculariaceae</taxon>
        <taxon>Pyricularia</taxon>
    </lineage>
</organism>
<dbReference type="GO" id="GO:0003676">
    <property type="term" value="F:nucleic acid binding"/>
    <property type="evidence" value="ECO:0007669"/>
    <property type="project" value="UniProtKB-UniRule"/>
</dbReference>
<comment type="cofactor">
    <cofactor evidence="2 10">
        <name>Mg(2+)</name>
        <dbReference type="ChEBI" id="CHEBI:18420"/>
    </cofactor>
</comment>
<dbReference type="PROSITE" id="PS50879">
    <property type="entry name" value="RNASE_H_1"/>
    <property type="match status" value="1"/>
</dbReference>
<dbReference type="GO" id="GO:0043137">
    <property type="term" value="P:DNA replication, removal of RNA primer"/>
    <property type="evidence" value="ECO:0007669"/>
    <property type="project" value="TreeGrafter"/>
</dbReference>
<protein>
    <recommendedName>
        <fullName evidence="4 10">Ribonuclease H</fullName>
        <shortName evidence="10">RNase H</shortName>
        <ecNumber evidence="4 10">3.1.26.4</ecNumber>
    </recommendedName>
</protein>